<comment type="similarity">
    <text evidence="1">Belongs to the LysR transcriptional regulatory family.</text>
</comment>
<dbReference type="Gene3D" id="1.10.10.10">
    <property type="entry name" value="Winged helix-like DNA-binding domain superfamily/Winged helix DNA-binding domain"/>
    <property type="match status" value="1"/>
</dbReference>
<dbReference type="InterPro" id="IPR036388">
    <property type="entry name" value="WH-like_DNA-bd_sf"/>
</dbReference>
<evidence type="ECO:0000313" key="6">
    <source>
        <dbReference type="EMBL" id="RDK10313.1"/>
    </source>
</evidence>
<dbReference type="GO" id="GO:0003677">
    <property type="term" value="F:DNA binding"/>
    <property type="evidence" value="ECO:0007669"/>
    <property type="project" value="UniProtKB-KW"/>
</dbReference>
<dbReference type="PROSITE" id="PS50931">
    <property type="entry name" value="HTH_LYSR"/>
    <property type="match status" value="1"/>
</dbReference>
<protein>
    <submittedName>
        <fullName evidence="6">LysR family transcriptional regulator</fullName>
    </submittedName>
</protein>
<dbReference type="SUPFAM" id="SSF53850">
    <property type="entry name" value="Periplasmic binding protein-like II"/>
    <property type="match status" value="1"/>
</dbReference>
<dbReference type="EMBL" id="QKWJ01000009">
    <property type="protein sequence ID" value="RDK10313.1"/>
    <property type="molecule type" value="Genomic_DNA"/>
</dbReference>
<dbReference type="Pfam" id="PF03466">
    <property type="entry name" value="LysR_substrate"/>
    <property type="match status" value="1"/>
</dbReference>
<dbReference type="FunFam" id="1.10.10.10:FF:000001">
    <property type="entry name" value="LysR family transcriptional regulator"/>
    <property type="match status" value="1"/>
</dbReference>
<evidence type="ECO:0000256" key="3">
    <source>
        <dbReference type="ARBA" id="ARBA00023125"/>
    </source>
</evidence>
<dbReference type="PANTHER" id="PTHR30419:SF30">
    <property type="entry name" value="LYSR FAMILY TRANSCRIPTIONAL REGULATOR"/>
    <property type="match status" value="1"/>
</dbReference>
<keyword evidence="3" id="KW-0238">DNA-binding</keyword>
<proteinExistence type="inferred from homology"/>
<evidence type="ECO:0000256" key="1">
    <source>
        <dbReference type="ARBA" id="ARBA00009437"/>
    </source>
</evidence>
<dbReference type="InterPro" id="IPR005119">
    <property type="entry name" value="LysR_subst-bd"/>
</dbReference>
<evidence type="ECO:0000256" key="4">
    <source>
        <dbReference type="ARBA" id="ARBA00023163"/>
    </source>
</evidence>
<dbReference type="RefSeq" id="WP_115014558.1">
    <property type="nucleotide sequence ID" value="NZ_QKWJ01000009.1"/>
</dbReference>
<keyword evidence="7" id="KW-1185">Reference proteome</keyword>
<evidence type="ECO:0000313" key="7">
    <source>
        <dbReference type="Proteomes" id="UP000255165"/>
    </source>
</evidence>
<keyword evidence="2" id="KW-0805">Transcription regulation</keyword>
<gene>
    <name evidence="6" type="ORF">DN412_10230</name>
</gene>
<accession>A0A370NXL3</accession>
<dbReference type="PANTHER" id="PTHR30419">
    <property type="entry name" value="HTH-TYPE TRANSCRIPTIONAL REGULATOR YBHD"/>
    <property type="match status" value="1"/>
</dbReference>
<dbReference type="GO" id="GO:0003700">
    <property type="term" value="F:DNA-binding transcription factor activity"/>
    <property type="evidence" value="ECO:0007669"/>
    <property type="project" value="InterPro"/>
</dbReference>
<dbReference type="InterPro" id="IPR050950">
    <property type="entry name" value="HTH-type_LysR_regulators"/>
</dbReference>
<feature type="domain" description="HTH lysR-type" evidence="5">
    <location>
        <begin position="1"/>
        <end position="58"/>
    </location>
</feature>
<sequence length="325" mass="35751">MKLHQFRALVAIADSGSIRNAARNTDYSPAAITKAVRELEEEVGVTLIVRETTGITLTQAGQVLLEHARFTMAAIARARDEMEAFVSQRKRTLKVAVPSWLGMTLLGEIIARFQTLMPETQLEFFESFPSLTLPKLRDGTLDLSIGRSYSPAPAEFNQLSLFSTGYAVVARAGHPLASCRSLQELAGASWILSRNYKGEDGAFQAAFQEYCDRCAPRIHISHSSAVANSLIARTDLLSLMPWPMAELLVAKDGLCVLPIRDALADAEITITYRRGVPLSAPAKCFIEATIAVIRESEHSTDADKRRFFHTVECLLKDKDNIPAEG</sequence>
<organism evidence="6 7">
    <name type="scientific">Cupriavidus lacunae</name>
    <dbReference type="NCBI Taxonomy" id="2666307"/>
    <lineage>
        <taxon>Bacteria</taxon>
        <taxon>Pseudomonadati</taxon>
        <taxon>Pseudomonadota</taxon>
        <taxon>Betaproteobacteria</taxon>
        <taxon>Burkholderiales</taxon>
        <taxon>Burkholderiaceae</taxon>
        <taxon>Cupriavidus</taxon>
    </lineage>
</organism>
<dbReference type="Proteomes" id="UP000255165">
    <property type="component" value="Unassembled WGS sequence"/>
</dbReference>
<keyword evidence="4" id="KW-0804">Transcription</keyword>
<dbReference type="InterPro" id="IPR036390">
    <property type="entry name" value="WH_DNA-bd_sf"/>
</dbReference>
<name>A0A370NXL3_9BURK</name>
<comment type="caution">
    <text evidence="6">The sequence shown here is derived from an EMBL/GenBank/DDBJ whole genome shotgun (WGS) entry which is preliminary data.</text>
</comment>
<evidence type="ECO:0000259" key="5">
    <source>
        <dbReference type="PROSITE" id="PS50931"/>
    </source>
</evidence>
<dbReference type="Gene3D" id="3.40.190.290">
    <property type="match status" value="1"/>
</dbReference>
<dbReference type="InterPro" id="IPR000847">
    <property type="entry name" value="LysR_HTH_N"/>
</dbReference>
<dbReference type="SUPFAM" id="SSF46785">
    <property type="entry name" value="Winged helix' DNA-binding domain"/>
    <property type="match status" value="1"/>
</dbReference>
<dbReference type="Pfam" id="PF00126">
    <property type="entry name" value="HTH_1"/>
    <property type="match status" value="1"/>
</dbReference>
<evidence type="ECO:0000256" key="2">
    <source>
        <dbReference type="ARBA" id="ARBA00023015"/>
    </source>
</evidence>
<reference evidence="7" key="1">
    <citation type="submission" date="2018-06" db="EMBL/GenBank/DDBJ databases">
        <authorList>
            <person name="Feng T."/>
            <person name="Jeon C.O."/>
        </authorList>
    </citation>
    <scope>NUCLEOTIDE SEQUENCE [LARGE SCALE GENOMIC DNA]</scope>
    <source>
        <strain evidence="7">S23</strain>
    </source>
</reference>
<dbReference type="GO" id="GO:0005829">
    <property type="term" value="C:cytosol"/>
    <property type="evidence" value="ECO:0007669"/>
    <property type="project" value="TreeGrafter"/>
</dbReference>
<dbReference type="AlphaFoldDB" id="A0A370NXL3"/>